<dbReference type="Pfam" id="PF00082">
    <property type="entry name" value="Peptidase_S8"/>
    <property type="match status" value="1"/>
</dbReference>
<organism evidence="12 13">
    <name type="scientific">Heracleum sosnowskyi</name>
    <dbReference type="NCBI Taxonomy" id="360622"/>
    <lineage>
        <taxon>Eukaryota</taxon>
        <taxon>Viridiplantae</taxon>
        <taxon>Streptophyta</taxon>
        <taxon>Embryophyta</taxon>
        <taxon>Tracheophyta</taxon>
        <taxon>Spermatophyta</taxon>
        <taxon>Magnoliopsida</taxon>
        <taxon>eudicotyledons</taxon>
        <taxon>Gunneridae</taxon>
        <taxon>Pentapetalae</taxon>
        <taxon>asterids</taxon>
        <taxon>campanulids</taxon>
        <taxon>Apiales</taxon>
        <taxon>Apiaceae</taxon>
        <taxon>Apioideae</taxon>
        <taxon>apioid superclade</taxon>
        <taxon>Tordylieae</taxon>
        <taxon>Tordyliinae</taxon>
        <taxon>Heracleum</taxon>
    </lineage>
</organism>
<evidence type="ECO:0000256" key="3">
    <source>
        <dbReference type="ARBA" id="ARBA00022729"/>
    </source>
</evidence>
<evidence type="ECO:0000313" key="12">
    <source>
        <dbReference type="EMBL" id="KAK1399597.1"/>
    </source>
</evidence>
<keyword evidence="5 7" id="KW-0720">Serine protease</keyword>
<dbReference type="Pfam" id="PF17766">
    <property type="entry name" value="fn3_6"/>
    <property type="match status" value="1"/>
</dbReference>
<dbReference type="InterPro" id="IPR037045">
    <property type="entry name" value="S8pro/Inhibitor_I9_sf"/>
</dbReference>
<feature type="active site" description="Charge relay system" evidence="6 7">
    <location>
        <position position="524"/>
    </location>
</feature>
<dbReference type="FunFam" id="3.30.70.80:FF:000002">
    <property type="entry name" value="Subtilisin-like protease SBT5.3"/>
    <property type="match status" value="1"/>
</dbReference>
<gene>
    <name evidence="12" type="ORF">POM88_009460</name>
</gene>
<feature type="active site" description="Charge relay system" evidence="6 7">
    <location>
        <position position="199"/>
    </location>
</feature>
<dbReference type="InterPro" id="IPR000209">
    <property type="entry name" value="Peptidase_S8/S53_dom"/>
</dbReference>
<dbReference type="InterPro" id="IPR034197">
    <property type="entry name" value="Peptidases_S8_3"/>
</dbReference>
<dbReference type="InterPro" id="IPR041469">
    <property type="entry name" value="Subtilisin-like_FN3"/>
</dbReference>
<dbReference type="PROSITE" id="PS51892">
    <property type="entry name" value="SUBTILASE"/>
    <property type="match status" value="1"/>
</dbReference>
<dbReference type="InterPro" id="IPR036852">
    <property type="entry name" value="Peptidase_S8/S53_dom_sf"/>
</dbReference>
<evidence type="ECO:0000256" key="7">
    <source>
        <dbReference type="PROSITE-ProRule" id="PRU01240"/>
    </source>
</evidence>
<keyword evidence="13" id="KW-1185">Reference proteome</keyword>
<dbReference type="Gene3D" id="2.60.40.2310">
    <property type="match status" value="1"/>
</dbReference>
<accession>A0AAD8JBZ4</accession>
<dbReference type="Gene3D" id="3.30.70.80">
    <property type="entry name" value="Peptidase S8 propeptide/proteinase inhibitor I9"/>
    <property type="match status" value="1"/>
</dbReference>
<evidence type="ECO:0000259" key="11">
    <source>
        <dbReference type="Pfam" id="PF17766"/>
    </source>
</evidence>
<evidence type="ECO:0000256" key="8">
    <source>
        <dbReference type="SAM" id="SignalP"/>
    </source>
</evidence>
<proteinExistence type="inferred from homology"/>
<keyword evidence="3 8" id="KW-0732">Signal</keyword>
<evidence type="ECO:0000256" key="6">
    <source>
        <dbReference type="PIRSR" id="PIRSR615500-1"/>
    </source>
</evidence>
<evidence type="ECO:0000256" key="5">
    <source>
        <dbReference type="ARBA" id="ARBA00022825"/>
    </source>
</evidence>
<dbReference type="PANTHER" id="PTHR10795">
    <property type="entry name" value="PROPROTEIN CONVERTASE SUBTILISIN/KEXIN"/>
    <property type="match status" value="1"/>
</dbReference>
<keyword evidence="2 7" id="KW-0645">Protease</keyword>
<dbReference type="InterPro" id="IPR010259">
    <property type="entry name" value="S8pro/Inhibitor_I9"/>
</dbReference>
<dbReference type="AlphaFoldDB" id="A0AAD8JBZ4"/>
<comment type="caution">
    <text evidence="12">The sequence shown here is derived from an EMBL/GenBank/DDBJ whole genome shotgun (WGS) entry which is preliminary data.</text>
</comment>
<reference evidence="12" key="2">
    <citation type="submission" date="2023-05" db="EMBL/GenBank/DDBJ databases">
        <authorList>
            <person name="Schelkunov M.I."/>
        </authorList>
    </citation>
    <scope>NUCLEOTIDE SEQUENCE</scope>
    <source>
        <strain evidence="12">Hsosn_3</strain>
        <tissue evidence="12">Leaf</tissue>
    </source>
</reference>
<dbReference type="InterPro" id="IPR015500">
    <property type="entry name" value="Peptidase_S8_subtilisin-rel"/>
</dbReference>
<evidence type="ECO:0000259" key="9">
    <source>
        <dbReference type="Pfam" id="PF00082"/>
    </source>
</evidence>
<reference evidence="12" key="1">
    <citation type="submission" date="2023-02" db="EMBL/GenBank/DDBJ databases">
        <title>Genome of toxic invasive species Heracleum sosnowskyi carries increased number of genes despite the absence of recent whole-genome duplications.</title>
        <authorList>
            <person name="Schelkunov M."/>
            <person name="Shtratnikova V."/>
            <person name="Makarenko M."/>
            <person name="Klepikova A."/>
            <person name="Omelchenko D."/>
            <person name="Novikova G."/>
            <person name="Obukhova E."/>
            <person name="Bogdanov V."/>
            <person name="Penin A."/>
            <person name="Logacheva M."/>
        </authorList>
    </citation>
    <scope>NUCLEOTIDE SEQUENCE</scope>
    <source>
        <strain evidence="12">Hsosn_3</strain>
        <tissue evidence="12">Leaf</tissue>
    </source>
</reference>
<dbReference type="GO" id="GO:0006508">
    <property type="term" value="P:proteolysis"/>
    <property type="evidence" value="ECO:0007669"/>
    <property type="project" value="UniProtKB-KW"/>
</dbReference>
<dbReference type="PRINTS" id="PR00723">
    <property type="entry name" value="SUBTILISIN"/>
</dbReference>
<dbReference type="Pfam" id="PF05922">
    <property type="entry name" value="Inhibitor_I9"/>
    <property type="match status" value="1"/>
</dbReference>
<feature type="signal peptide" evidence="8">
    <location>
        <begin position="1"/>
        <end position="22"/>
    </location>
</feature>
<name>A0AAD8JBZ4_9APIA</name>
<feature type="active site" description="Charge relay system" evidence="6 7">
    <location>
        <position position="135"/>
    </location>
</feature>
<feature type="domain" description="Inhibitor I9" evidence="10">
    <location>
        <begin position="28"/>
        <end position="106"/>
    </location>
</feature>
<dbReference type="InterPro" id="IPR045051">
    <property type="entry name" value="SBT"/>
</dbReference>
<protein>
    <submittedName>
        <fullName evidence="12">Cucumisin</fullName>
    </submittedName>
</protein>
<dbReference type="CDD" id="cd02120">
    <property type="entry name" value="PA_subtilisin_like"/>
    <property type="match status" value="1"/>
</dbReference>
<dbReference type="InterPro" id="IPR023828">
    <property type="entry name" value="Peptidase_S8_Ser-AS"/>
</dbReference>
<sequence length="780" mass="84317">MAWAQLLCFLCLVYLSAFVCNCYEEKKVHIVYMGDLPQGGESLQSTHYNILYDILGSHSLAKEALLYSYRRSFNGFVAKLADAEVAKLTAAKGVVSVFPNRKLQIHTTRSWDFLGVPRSDTLEPTEGSVIVGMFDTGLWPESKSFEDESLGVPPLKWNGTCQANNFTCNNKIIGARYYDIANIADPRFDIKSPRDTEGHGSHTASTVAGREVQNVSLFGIGEGAARGGVPNARIAVYKVCWLSGCNDADILAAFDDAIADGVDIISVSLGSILPTPYHKDSISIGSFHAMKKGILTSCSAGNSGPFRRQVSNYYPWALTVAASTIDRKFVTRVVLGDGQAFVGTSLNGFTPNNTAFPLVYSGDVNNVTFGVGPEMSKLCLWGTLSSKAEGGIVLCDVTFDGAAARMANAAGIIMPFSYLEIAFSFSAPAVLISFEDHDKLFDYLRTTETPIATILHTEAEKDIMAPLVTEFSSRGPNPISPEILKPDITAPGANILAAWSPLGVFSVDMFDRRSVDYNIISGTSMSCPHATGAAAYIKASHPDWSPAAIKSALMTSATIMDPRKNSDAEFAYGSGQIDPMKAVDPGLVFDASEEDYVDFLCNEGYNTSLVRLISGDASNCSTPGKTWDLNYPSFALSLLDGEEVSATYTRTVTNVGSPNSTYNYEAFLPPSFTLVVEPTVLTFTEVGEKKSFTLKIVGSPLVQVPIVSGSLVWTDGNYTVRSPIVIFNNIPTSFAALDDHTQKKTSLEKMVLELPQGQKYVSKLQPVPVTRTTVPSKYRA</sequence>
<feature type="domain" description="Peptidase S8/S53" evidence="9">
    <location>
        <begin position="129"/>
        <end position="574"/>
    </location>
</feature>
<dbReference type="Gene3D" id="3.40.50.200">
    <property type="entry name" value="Peptidase S8/S53 domain"/>
    <property type="match status" value="1"/>
</dbReference>
<evidence type="ECO:0000256" key="4">
    <source>
        <dbReference type="ARBA" id="ARBA00022801"/>
    </source>
</evidence>
<dbReference type="CDD" id="cd04852">
    <property type="entry name" value="Peptidases_S8_3"/>
    <property type="match status" value="1"/>
</dbReference>
<dbReference type="Proteomes" id="UP001237642">
    <property type="component" value="Unassembled WGS sequence"/>
</dbReference>
<feature type="chain" id="PRO_5042170055" evidence="8">
    <location>
        <begin position="23"/>
        <end position="780"/>
    </location>
</feature>
<dbReference type="EMBL" id="JAUIZM010000002">
    <property type="protein sequence ID" value="KAK1399597.1"/>
    <property type="molecule type" value="Genomic_DNA"/>
</dbReference>
<evidence type="ECO:0000259" key="10">
    <source>
        <dbReference type="Pfam" id="PF05922"/>
    </source>
</evidence>
<comment type="similarity">
    <text evidence="1 7">Belongs to the peptidase S8 family.</text>
</comment>
<dbReference type="GO" id="GO:0004252">
    <property type="term" value="F:serine-type endopeptidase activity"/>
    <property type="evidence" value="ECO:0007669"/>
    <property type="project" value="UniProtKB-UniRule"/>
</dbReference>
<feature type="domain" description="Subtilisin-like protease fibronectin type-III" evidence="11">
    <location>
        <begin position="628"/>
        <end position="726"/>
    </location>
</feature>
<keyword evidence="4 7" id="KW-0378">Hydrolase</keyword>
<dbReference type="PROSITE" id="PS00138">
    <property type="entry name" value="SUBTILASE_SER"/>
    <property type="match status" value="1"/>
</dbReference>
<dbReference type="SUPFAM" id="SSF52743">
    <property type="entry name" value="Subtilisin-like"/>
    <property type="match status" value="1"/>
</dbReference>
<evidence type="ECO:0000256" key="1">
    <source>
        <dbReference type="ARBA" id="ARBA00011073"/>
    </source>
</evidence>
<dbReference type="FunFam" id="3.40.50.200:FF:000006">
    <property type="entry name" value="Subtilisin-like protease SBT1.5"/>
    <property type="match status" value="1"/>
</dbReference>
<evidence type="ECO:0000256" key="2">
    <source>
        <dbReference type="ARBA" id="ARBA00022670"/>
    </source>
</evidence>
<dbReference type="Gene3D" id="3.50.30.30">
    <property type="match status" value="1"/>
</dbReference>
<evidence type="ECO:0000313" key="13">
    <source>
        <dbReference type="Proteomes" id="UP001237642"/>
    </source>
</evidence>